<organism evidence="1">
    <name type="scientific">bioreactor metagenome</name>
    <dbReference type="NCBI Taxonomy" id="1076179"/>
    <lineage>
        <taxon>unclassified sequences</taxon>
        <taxon>metagenomes</taxon>
        <taxon>ecological metagenomes</taxon>
    </lineage>
</organism>
<reference evidence="1" key="1">
    <citation type="submission" date="2019-08" db="EMBL/GenBank/DDBJ databases">
        <authorList>
            <person name="Kucharzyk K."/>
            <person name="Murdoch R.W."/>
            <person name="Higgins S."/>
            <person name="Loffler F."/>
        </authorList>
    </citation>
    <scope>NUCLEOTIDE SEQUENCE</scope>
</reference>
<accession>A0A645I831</accession>
<protein>
    <submittedName>
        <fullName evidence="1">Uncharacterized protein</fullName>
    </submittedName>
</protein>
<dbReference type="EMBL" id="VSSQ01107304">
    <property type="protein sequence ID" value="MPN46549.1"/>
    <property type="molecule type" value="Genomic_DNA"/>
</dbReference>
<dbReference type="AlphaFoldDB" id="A0A645I831"/>
<name>A0A645I831_9ZZZZ</name>
<sequence length="118" mass="13757">MGRPKIDYKVVLKALDSAQELPWRYRTIVEGNRDKISLKEFRKILMVESEITGAERKVLELWRMMIDLDFFIKVNASDTVLIDLGPVCKALGYRVYTKDEYRLLNGEKEEVEECQAAL</sequence>
<comment type="caution">
    <text evidence="1">The sequence shown here is derived from an EMBL/GenBank/DDBJ whole genome shotgun (WGS) entry which is preliminary data.</text>
</comment>
<evidence type="ECO:0000313" key="1">
    <source>
        <dbReference type="EMBL" id="MPN46549.1"/>
    </source>
</evidence>
<gene>
    <name evidence="1" type="ORF">SDC9_194138</name>
</gene>
<proteinExistence type="predicted"/>